<dbReference type="Proteomes" id="UP000002287">
    <property type="component" value="Plasmid pBVIE03"/>
</dbReference>
<proteinExistence type="predicted"/>
<protein>
    <submittedName>
        <fullName evidence="1">Uncharacterized protein</fullName>
    </submittedName>
</protein>
<gene>
    <name evidence="1" type="ordered locus">Bcep1808_7322</name>
</gene>
<dbReference type="EMBL" id="CP000619">
    <property type="protein sequence ID" value="ABO60199.1"/>
    <property type="molecule type" value="Genomic_DNA"/>
</dbReference>
<evidence type="ECO:0000313" key="1">
    <source>
        <dbReference type="EMBL" id="ABO60199.1"/>
    </source>
</evidence>
<evidence type="ECO:0000313" key="2">
    <source>
        <dbReference type="Proteomes" id="UP000002287"/>
    </source>
</evidence>
<dbReference type="KEGG" id="bvi:Bcep1808_7322"/>
<sequence length="119" mass="13163">MYDTINSLSRGGVFWGVVVNQWPLPFSLGELDGVVLAMGSDEGLVLVLVPSERLDSSDCLNLQLKDRRKDQIYLAVTITREGRFIAGAHMGQTIDELGAVDALALYVPLIRGQWERVFV</sequence>
<dbReference type="AlphaFoldDB" id="A4JV96"/>
<dbReference type="HOGENOM" id="CLU_2057006_0_0_4"/>
<name>A4JV96_BURVG</name>
<accession>A4JV96</accession>
<geneLocation type="plasmid" evidence="1 2">
    <name>pBVIE03</name>
</geneLocation>
<keyword evidence="1" id="KW-0614">Plasmid</keyword>
<organism evidence="1 2">
    <name type="scientific">Burkholderia vietnamiensis (strain G4 / LMG 22486)</name>
    <name type="common">Burkholderia cepacia (strain R1808)</name>
    <dbReference type="NCBI Taxonomy" id="269482"/>
    <lineage>
        <taxon>Bacteria</taxon>
        <taxon>Pseudomonadati</taxon>
        <taxon>Pseudomonadota</taxon>
        <taxon>Betaproteobacteria</taxon>
        <taxon>Burkholderiales</taxon>
        <taxon>Burkholderiaceae</taxon>
        <taxon>Burkholderia</taxon>
        <taxon>Burkholderia cepacia complex</taxon>
    </lineage>
</organism>
<reference evidence="1 2" key="1">
    <citation type="submission" date="2007-03" db="EMBL/GenBank/DDBJ databases">
        <title>Complete sequence of plasmid pBVIE03 of Burkholderia vietnamiensis G4.</title>
        <authorList>
            <consortium name="US DOE Joint Genome Institute"/>
            <person name="Copeland A."/>
            <person name="Lucas S."/>
            <person name="Lapidus A."/>
            <person name="Barry K."/>
            <person name="Detter J.C."/>
            <person name="Glavina del Rio T."/>
            <person name="Hammon N."/>
            <person name="Israni S."/>
            <person name="Dalin E."/>
            <person name="Tice H."/>
            <person name="Pitluck S."/>
            <person name="Chain P."/>
            <person name="Malfatti S."/>
            <person name="Shin M."/>
            <person name="Vergez L."/>
            <person name="Schmutz J."/>
            <person name="Larimer F."/>
            <person name="Land M."/>
            <person name="Hauser L."/>
            <person name="Kyrpides N."/>
            <person name="Tiedje J."/>
            <person name="Richardson P."/>
        </authorList>
    </citation>
    <scope>NUCLEOTIDE SEQUENCE [LARGE SCALE GENOMIC DNA]</scope>
    <source>
        <strain evidence="2">G4 / LMG 22486</strain>
        <plasmid evidence="1 2">pBVIE03</plasmid>
    </source>
</reference>